<gene>
    <name evidence="3" type="ORF">CCR94_04450</name>
</gene>
<reference evidence="3 4" key="1">
    <citation type="journal article" date="2018" name="Arch. Microbiol.">
        <title>New insights into the metabolic potential of the phototrophic purple bacterium Rhodopila globiformis DSM 161(T) from its draft genome sequence and evidence for a vanadium-dependent nitrogenase.</title>
        <authorList>
            <person name="Imhoff J.F."/>
            <person name="Rahn T."/>
            <person name="Kunzel S."/>
            <person name="Neulinger S.C."/>
        </authorList>
    </citation>
    <scope>NUCLEOTIDE SEQUENCE [LARGE SCALE GENOMIC DNA]</scope>
    <source>
        <strain evidence="3 4">DSM 16996</strain>
    </source>
</reference>
<dbReference type="PROSITE" id="PS51387">
    <property type="entry name" value="FAD_PCMH"/>
    <property type="match status" value="1"/>
</dbReference>
<organism evidence="3 4">
    <name type="scientific">Rhodoblastus sphagnicola</name>
    <dbReference type="NCBI Taxonomy" id="333368"/>
    <lineage>
        <taxon>Bacteria</taxon>
        <taxon>Pseudomonadati</taxon>
        <taxon>Pseudomonadota</taxon>
        <taxon>Alphaproteobacteria</taxon>
        <taxon>Hyphomicrobiales</taxon>
        <taxon>Rhodoblastaceae</taxon>
        <taxon>Rhodoblastus</taxon>
    </lineage>
</organism>
<dbReference type="Proteomes" id="UP000239089">
    <property type="component" value="Unassembled WGS sequence"/>
</dbReference>
<dbReference type="InterPro" id="IPR016166">
    <property type="entry name" value="FAD-bd_PCMH"/>
</dbReference>
<dbReference type="InterPro" id="IPR006094">
    <property type="entry name" value="Oxid_FAD_bind_N"/>
</dbReference>
<dbReference type="InterPro" id="IPR016169">
    <property type="entry name" value="FAD-bd_PCMH_sub2"/>
</dbReference>
<dbReference type="GO" id="GO:0003824">
    <property type="term" value="F:catalytic activity"/>
    <property type="evidence" value="ECO:0007669"/>
    <property type="project" value="InterPro"/>
</dbReference>
<dbReference type="Pfam" id="PF01565">
    <property type="entry name" value="FAD_binding_4"/>
    <property type="match status" value="1"/>
</dbReference>
<evidence type="ECO:0000256" key="2">
    <source>
        <dbReference type="ARBA" id="ARBA00022827"/>
    </source>
</evidence>
<dbReference type="Gene3D" id="3.30.465.10">
    <property type="match status" value="1"/>
</dbReference>
<accession>A0A2S6NDJ7</accession>
<keyword evidence="4" id="KW-1185">Reference proteome</keyword>
<dbReference type="EMBL" id="NHSJ01000036">
    <property type="protein sequence ID" value="PPQ32673.1"/>
    <property type="molecule type" value="Genomic_DNA"/>
</dbReference>
<sequence>MALYRPADEKEIAELVATCAAQPETLEIFAGASKRAFGRPVAADHQLDLSRLAGVIAYEAAELVLTARPATPLQTIKQVLREQGQMLAFEPPSWRDLLQTQAQPTDSPAQPTGYSAQPTVGGVLSCNLSGPRRVRAGAARDFFLGFSAVNGRGELFKAGGKVVKNVTGFDLSKLLAGSFGTLAILTEVTLKVMPRPETETTLLLRGLDDAGAIDAMARALNTPFEVSGVAHLPAAVAGRVLEDGAATALRLEGPSPSVAFRAGEIARMFGGATRLDGEASARLWRDIGEVRALLPQGAALVWRLCPTPGEAAALVAALRAALSSAEAFYDWGGGLVWLSLDAEEAGVDGGASAVRSAMRTAGGHATLIVAPESMRAAVDVFEPPPPALRALSARVKANFDPLGLFNPGRMGGGA</sequence>
<name>A0A2S6NDJ7_9HYPH</name>
<evidence type="ECO:0000313" key="3">
    <source>
        <dbReference type="EMBL" id="PPQ32673.1"/>
    </source>
</evidence>
<proteinExistence type="predicted"/>
<comment type="caution">
    <text evidence="3">The sequence shown here is derived from an EMBL/GenBank/DDBJ whole genome shotgun (WGS) entry which is preliminary data.</text>
</comment>
<dbReference type="GO" id="GO:0071949">
    <property type="term" value="F:FAD binding"/>
    <property type="evidence" value="ECO:0007669"/>
    <property type="project" value="InterPro"/>
</dbReference>
<protein>
    <submittedName>
        <fullName evidence="3">Uncharacterized protein</fullName>
    </submittedName>
</protein>
<dbReference type="InterPro" id="IPR016164">
    <property type="entry name" value="FAD-linked_Oxase-like_C"/>
</dbReference>
<dbReference type="AlphaFoldDB" id="A0A2S6NDJ7"/>
<dbReference type="OrthoDB" id="9811557at2"/>
<evidence type="ECO:0000256" key="1">
    <source>
        <dbReference type="ARBA" id="ARBA00022630"/>
    </source>
</evidence>
<dbReference type="PANTHER" id="PTHR11748">
    <property type="entry name" value="D-LACTATE DEHYDROGENASE"/>
    <property type="match status" value="1"/>
</dbReference>
<dbReference type="InterPro" id="IPR036318">
    <property type="entry name" value="FAD-bd_PCMH-like_sf"/>
</dbReference>
<dbReference type="SUPFAM" id="SSF55103">
    <property type="entry name" value="FAD-linked oxidases, C-terminal domain"/>
    <property type="match status" value="1"/>
</dbReference>
<dbReference type="RefSeq" id="WP_104506676.1">
    <property type="nucleotide sequence ID" value="NZ_JACIGC010000021.1"/>
</dbReference>
<keyword evidence="1" id="KW-0285">Flavoprotein</keyword>
<dbReference type="PANTHER" id="PTHR11748:SF103">
    <property type="entry name" value="GLYCOLATE OXIDASE SUBUNIT GLCE"/>
    <property type="match status" value="1"/>
</dbReference>
<dbReference type="SUPFAM" id="SSF56176">
    <property type="entry name" value="FAD-binding/transporter-associated domain-like"/>
    <property type="match status" value="1"/>
</dbReference>
<evidence type="ECO:0000313" key="4">
    <source>
        <dbReference type="Proteomes" id="UP000239089"/>
    </source>
</evidence>
<keyword evidence="2" id="KW-0274">FAD</keyword>